<sequence>MKKALPALFLILMLAGSVSAAEVSYRPNKDAFVKFLDSNLTYQVVPGNDPWSRGWAVYVDEKLSAVKTHGNDTFVLVGNVYTNDLIAKIWNETGLDPSASLEPSIIVLNGTVLITGSSENLYLTYEPFVDIKENTVKIAVVTLSIIVYAVILMLVLRRDGSYAGSTFLMGALLLGEWVLLEPIPAHLISKTLYLSLARLNGAPINDVPIVIISHTLEVLPPDERLFWAVRWLLIFVLLGVTAYTAHRRERSLGIVAFFLVLSAPSFREWLLTSNDILGLLAFAVVVAIVCSSNFAPSSSGVFSMLLMALFTVVGTAFNPCLALLPFVFVIVFPGRVSRNVPYLLLSSIGALWVYYNLGKSWISPWYPGAFHTEIITENIAKEALLQLVVLVYVGAKIIGGRKDIKIRKKGPTVFVGVVTGILLLLTPFKSELLPYALFSLSVLAVRLIRASPQI</sequence>
<feature type="transmembrane region" description="Helical" evidence="1">
    <location>
        <begin position="225"/>
        <end position="245"/>
    </location>
</feature>
<dbReference type="Proteomes" id="UP000000536">
    <property type="component" value="Chromosome"/>
</dbReference>
<keyword evidence="1" id="KW-1133">Transmembrane helix</keyword>
<keyword evidence="1" id="KW-0472">Membrane</keyword>
<feature type="transmembrane region" description="Helical" evidence="1">
    <location>
        <begin position="340"/>
        <end position="357"/>
    </location>
</feature>
<feature type="transmembrane region" description="Helical" evidence="1">
    <location>
        <begin position="276"/>
        <end position="295"/>
    </location>
</feature>
<dbReference type="HOGENOM" id="CLU_595321_0_0_2"/>
<evidence type="ECO:0000256" key="1">
    <source>
        <dbReference type="SAM" id="Phobius"/>
    </source>
</evidence>
<evidence type="ECO:0000313" key="2">
    <source>
        <dbReference type="EMBL" id="BAD86211.1"/>
    </source>
</evidence>
<accession>Q5JDD7</accession>
<keyword evidence="3" id="KW-1185">Reference proteome</keyword>
<organism evidence="2 3">
    <name type="scientific">Thermococcus kodakarensis (strain ATCC BAA-918 / JCM 12380 / KOD1)</name>
    <name type="common">Pyrococcus kodakaraensis (strain KOD1)</name>
    <dbReference type="NCBI Taxonomy" id="69014"/>
    <lineage>
        <taxon>Archaea</taxon>
        <taxon>Methanobacteriati</taxon>
        <taxon>Methanobacteriota</taxon>
        <taxon>Thermococci</taxon>
        <taxon>Thermococcales</taxon>
        <taxon>Thermococcaceae</taxon>
        <taxon>Thermococcus</taxon>
    </lineage>
</organism>
<dbReference type="eggNOG" id="arCOG05847">
    <property type="taxonomic scope" value="Archaea"/>
</dbReference>
<proteinExistence type="predicted"/>
<gene>
    <name evidence="2" type="ordered locus">TK2022</name>
</gene>
<feature type="transmembrane region" description="Helical" evidence="1">
    <location>
        <begin position="410"/>
        <end position="426"/>
    </location>
</feature>
<dbReference type="KEGG" id="tko:TK2022"/>
<evidence type="ECO:0000313" key="3">
    <source>
        <dbReference type="Proteomes" id="UP000000536"/>
    </source>
</evidence>
<reference evidence="2 3" key="1">
    <citation type="journal article" date="2005" name="Genome Res.">
        <title>Complete genome sequence of the hyperthermophilic archaeon Thermococcus kodakaraensis KOD1 and comparison with Pyrococcus genomes.</title>
        <authorList>
            <person name="Fukui T."/>
            <person name="Atomi H."/>
            <person name="Kanai T."/>
            <person name="Matsumi R."/>
            <person name="Fujiwara S."/>
            <person name="Imanaka T."/>
        </authorList>
    </citation>
    <scope>NUCLEOTIDE SEQUENCE [LARGE SCALE GENOMIC DNA]</scope>
    <source>
        <strain evidence="3">ATCC BAA-918 / JCM 12380 / KOD1</strain>
    </source>
</reference>
<name>Q5JDD7_THEKO</name>
<dbReference type="GeneID" id="78448557"/>
<dbReference type="InParanoid" id="Q5JDD7"/>
<dbReference type="EMBL" id="AP006878">
    <property type="protein sequence ID" value="BAD86211.1"/>
    <property type="molecule type" value="Genomic_DNA"/>
</dbReference>
<dbReference type="PATRIC" id="fig|69014.16.peg.1976"/>
<dbReference type="RefSeq" id="WP_011250972.1">
    <property type="nucleotide sequence ID" value="NC_006624.1"/>
</dbReference>
<dbReference type="AlphaFoldDB" id="Q5JDD7"/>
<protein>
    <submittedName>
        <fullName evidence="2">Hypothetical membrane protein, conserved</fullName>
    </submittedName>
</protein>
<dbReference type="EnsemblBacteria" id="BAD86211">
    <property type="protein sequence ID" value="BAD86211"/>
    <property type="gene ID" value="TK2022"/>
</dbReference>
<feature type="transmembrane region" description="Helical" evidence="1">
    <location>
        <begin position="307"/>
        <end position="334"/>
    </location>
</feature>
<keyword evidence="1" id="KW-0812">Transmembrane</keyword>
<feature type="transmembrane region" description="Helical" evidence="1">
    <location>
        <begin position="162"/>
        <end position="180"/>
    </location>
</feature>
<feature type="transmembrane region" description="Helical" evidence="1">
    <location>
        <begin position="136"/>
        <end position="155"/>
    </location>
</feature>
<dbReference type="OrthoDB" id="103680at2157"/>